<dbReference type="InterPro" id="IPR004046">
    <property type="entry name" value="GST_C"/>
</dbReference>
<dbReference type="CDD" id="cd03039">
    <property type="entry name" value="GST_N_Sigma_like"/>
    <property type="match status" value="1"/>
</dbReference>
<evidence type="ECO:0000259" key="1">
    <source>
        <dbReference type="PROSITE" id="PS50404"/>
    </source>
</evidence>
<dbReference type="EMBL" id="JABMIG020000282">
    <property type="protein sequence ID" value="KAL3782579.1"/>
    <property type="molecule type" value="Genomic_DNA"/>
</dbReference>
<evidence type="ECO:0008006" key="5">
    <source>
        <dbReference type="Google" id="ProtNLM"/>
    </source>
</evidence>
<feature type="domain" description="GST C-terminal" evidence="2">
    <location>
        <begin position="89"/>
        <end position="213"/>
    </location>
</feature>
<dbReference type="AlphaFoldDB" id="A0ABD3P4Y9"/>
<feature type="domain" description="GST N-terminal" evidence="1">
    <location>
        <begin position="1"/>
        <end position="87"/>
    </location>
</feature>
<evidence type="ECO:0000313" key="4">
    <source>
        <dbReference type="Proteomes" id="UP001516023"/>
    </source>
</evidence>
<evidence type="ECO:0000259" key="2">
    <source>
        <dbReference type="PROSITE" id="PS50405"/>
    </source>
</evidence>
<dbReference type="InterPro" id="IPR036249">
    <property type="entry name" value="Thioredoxin-like_sf"/>
</dbReference>
<gene>
    <name evidence="3" type="ORF">HJC23_005282</name>
</gene>
<protein>
    <recommendedName>
        <fullName evidence="5">Glutathione S-transferase</fullName>
    </recommendedName>
</protein>
<dbReference type="PANTHER" id="PTHR11571">
    <property type="entry name" value="GLUTATHIONE S-TRANSFERASE"/>
    <property type="match status" value="1"/>
</dbReference>
<dbReference type="Proteomes" id="UP001516023">
    <property type="component" value="Unassembled WGS sequence"/>
</dbReference>
<organism evidence="3 4">
    <name type="scientific">Cyclotella cryptica</name>
    <dbReference type="NCBI Taxonomy" id="29204"/>
    <lineage>
        <taxon>Eukaryota</taxon>
        <taxon>Sar</taxon>
        <taxon>Stramenopiles</taxon>
        <taxon>Ochrophyta</taxon>
        <taxon>Bacillariophyta</taxon>
        <taxon>Coscinodiscophyceae</taxon>
        <taxon>Thalassiosirophycidae</taxon>
        <taxon>Stephanodiscales</taxon>
        <taxon>Stephanodiscaceae</taxon>
        <taxon>Cyclotella</taxon>
    </lineage>
</organism>
<dbReference type="PROSITE" id="PS50404">
    <property type="entry name" value="GST_NTER"/>
    <property type="match status" value="1"/>
</dbReference>
<dbReference type="InterPro" id="IPR036282">
    <property type="entry name" value="Glutathione-S-Trfase_C_sf"/>
</dbReference>
<keyword evidence="4" id="KW-1185">Reference proteome</keyword>
<dbReference type="Gene3D" id="1.20.1050.10">
    <property type="match status" value="1"/>
</dbReference>
<dbReference type="Pfam" id="PF02798">
    <property type="entry name" value="GST_N"/>
    <property type="match status" value="1"/>
</dbReference>
<dbReference type="SFLD" id="SFLDS00019">
    <property type="entry name" value="Glutathione_Transferase_(cytos"/>
    <property type="match status" value="1"/>
</dbReference>
<proteinExistence type="predicted"/>
<dbReference type="SUPFAM" id="SSF47616">
    <property type="entry name" value="GST C-terminal domain-like"/>
    <property type="match status" value="1"/>
</dbReference>
<comment type="caution">
    <text evidence="3">The sequence shown here is derived from an EMBL/GenBank/DDBJ whole genome shotgun (WGS) entry which is preliminary data.</text>
</comment>
<dbReference type="InterPro" id="IPR050213">
    <property type="entry name" value="GST_superfamily"/>
</dbReference>
<dbReference type="CDD" id="cd03192">
    <property type="entry name" value="GST_C_Sigma_like"/>
    <property type="match status" value="1"/>
</dbReference>
<name>A0ABD3P4Y9_9STRA</name>
<dbReference type="Gene3D" id="3.40.30.10">
    <property type="entry name" value="Glutaredoxin"/>
    <property type="match status" value="1"/>
</dbReference>
<sequence>MTAKLHYYQATGRAHAIRLALAAGNIPFEDVYPVGGFPPSEDVRAQWRKLGGNTTNNVPMLEMTDGRVFTQSQAVLRAVGRMSGLMPSEEGLLYLTDKLIADAEDLRLESYKSFVAWGASQETADAFIEKVLPLHIGNLERQLKNSSGDYFVGQSLTIADIACYDAAVNFGSSRVPGALDQFPGLKSWVAKVESNEGIKKYLASDSFAHLMKFGPETLGK</sequence>
<accession>A0ABD3P4Y9</accession>
<dbReference type="InterPro" id="IPR010987">
    <property type="entry name" value="Glutathione-S-Trfase_C-like"/>
</dbReference>
<dbReference type="InterPro" id="IPR040079">
    <property type="entry name" value="Glutathione_S-Trfase"/>
</dbReference>
<dbReference type="InterPro" id="IPR004045">
    <property type="entry name" value="Glutathione_S-Trfase_N"/>
</dbReference>
<dbReference type="Pfam" id="PF14497">
    <property type="entry name" value="GST_C_3"/>
    <property type="match status" value="1"/>
</dbReference>
<dbReference type="PROSITE" id="PS50405">
    <property type="entry name" value="GST_CTER"/>
    <property type="match status" value="1"/>
</dbReference>
<dbReference type="SUPFAM" id="SSF52833">
    <property type="entry name" value="Thioredoxin-like"/>
    <property type="match status" value="1"/>
</dbReference>
<reference evidence="3 4" key="1">
    <citation type="journal article" date="2020" name="G3 (Bethesda)">
        <title>Improved Reference Genome for Cyclotella cryptica CCMP332, a Model for Cell Wall Morphogenesis, Salinity Adaptation, and Lipid Production in Diatoms (Bacillariophyta).</title>
        <authorList>
            <person name="Roberts W.R."/>
            <person name="Downey K.M."/>
            <person name="Ruck E.C."/>
            <person name="Traller J.C."/>
            <person name="Alverson A.J."/>
        </authorList>
    </citation>
    <scope>NUCLEOTIDE SEQUENCE [LARGE SCALE GENOMIC DNA]</scope>
    <source>
        <strain evidence="3 4">CCMP332</strain>
    </source>
</reference>
<evidence type="ECO:0000313" key="3">
    <source>
        <dbReference type="EMBL" id="KAL3782579.1"/>
    </source>
</evidence>